<dbReference type="SMART" id="SM00380">
    <property type="entry name" value="AP2"/>
    <property type="match status" value="1"/>
</dbReference>
<keyword evidence="26" id="KW-1185">Reference proteome</keyword>
<feature type="region of interest" description="Disordered" evidence="22">
    <location>
        <begin position="1"/>
        <end position="51"/>
    </location>
</feature>
<dbReference type="InterPro" id="IPR034871">
    <property type="entry name" value="Allene_oxi_cyc_sf"/>
</dbReference>
<feature type="binding site" evidence="20">
    <location>
        <position position="510"/>
    </location>
    <ligand>
        <name>substrate</name>
    </ligand>
</feature>
<dbReference type="InterPro" id="IPR003340">
    <property type="entry name" value="B3_DNA-bd"/>
</dbReference>
<comment type="similarity">
    <text evidence="20">Belongs to the peptidase M24A family. Methionine aminopeptidase type 1 subfamily.</text>
</comment>
<dbReference type="PROSITE" id="PS51032">
    <property type="entry name" value="AP2_ERF"/>
    <property type="match status" value="1"/>
</dbReference>
<evidence type="ECO:0000256" key="17">
    <source>
        <dbReference type="ARBA" id="ARBA00023242"/>
    </source>
</evidence>
<dbReference type="SMART" id="SM01019">
    <property type="entry name" value="B3"/>
    <property type="match status" value="1"/>
</dbReference>
<comment type="similarity">
    <text evidence="3">Belongs to the allene oxide cyclase family.</text>
</comment>
<evidence type="ECO:0000256" key="10">
    <source>
        <dbReference type="ARBA" id="ARBA00022745"/>
    </source>
</evidence>
<dbReference type="CDD" id="cd10017">
    <property type="entry name" value="B3_DNA"/>
    <property type="match status" value="1"/>
</dbReference>
<dbReference type="GO" id="GO:0005634">
    <property type="term" value="C:nucleus"/>
    <property type="evidence" value="ECO:0007669"/>
    <property type="project" value="UniProtKB-SubCell"/>
</dbReference>
<feature type="binding site" evidence="20">
    <location>
        <position position="607"/>
    </location>
    <ligand>
        <name>substrate</name>
    </ligand>
</feature>
<dbReference type="GO" id="GO:0009507">
    <property type="term" value="C:chloroplast"/>
    <property type="evidence" value="ECO:0007669"/>
    <property type="project" value="UniProtKB-SubCell"/>
</dbReference>
<evidence type="ECO:0000256" key="11">
    <source>
        <dbReference type="ARBA" id="ARBA00022801"/>
    </source>
</evidence>
<dbReference type="FunFam" id="2.40.330.10:FF:000007">
    <property type="entry name" value="AP2/ERF and B3 domain-containing transcription factor RAV1"/>
    <property type="match status" value="1"/>
</dbReference>
<dbReference type="Gene3D" id="2.40.480.10">
    <property type="entry name" value="Allene oxide cyclase-like"/>
    <property type="match status" value="1"/>
</dbReference>
<feature type="binding site" evidence="20">
    <location>
        <position position="527"/>
    </location>
    <ligand>
        <name>a divalent metal cation</name>
        <dbReference type="ChEBI" id="CHEBI:60240"/>
        <label>1</label>
    </ligand>
</feature>
<dbReference type="GO" id="GO:0003700">
    <property type="term" value="F:DNA-binding transcription factor activity"/>
    <property type="evidence" value="ECO:0007669"/>
    <property type="project" value="InterPro"/>
</dbReference>
<evidence type="ECO:0000313" key="25">
    <source>
        <dbReference type="EMBL" id="CAH2045490.1"/>
    </source>
</evidence>
<dbReference type="Pfam" id="PF06351">
    <property type="entry name" value="Allene_ox_cyc"/>
    <property type="match status" value="1"/>
</dbReference>
<keyword evidence="14" id="KW-0238">DNA-binding</keyword>
<comment type="similarity">
    <text evidence="4">Belongs to the AP2/ERF transcription factor family. RAV subfamily.</text>
</comment>
<evidence type="ECO:0000256" key="19">
    <source>
        <dbReference type="ARBA" id="ARBA00058101"/>
    </source>
</evidence>
<dbReference type="CDD" id="cd01086">
    <property type="entry name" value="MetAP1"/>
    <property type="match status" value="1"/>
</dbReference>
<keyword evidence="16" id="KW-0413">Isomerase</keyword>
<dbReference type="PROSITE" id="PS50863">
    <property type="entry name" value="B3"/>
    <property type="match status" value="1"/>
</dbReference>
<evidence type="ECO:0000256" key="21">
    <source>
        <dbReference type="RuleBase" id="RU003653"/>
    </source>
</evidence>
<evidence type="ECO:0000259" key="23">
    <source>
        <dbReference type="PROSITE" id="PS50863"/>
    </source>
</evidence>
<evidence type="ECO:0000256" key="2">
    <source>
        <dbReference type="ARBA" id="ARBA00004229"/>
    </source>
</evidence>
<dbReference type="InterPro" id="IPR036955">
    <property type="entry name" value="AP2/ERF_dom_sf"/>
</dbReference>
<dbReference type="Pfam" id="PF00557">
    <property type="entry name" value="Peptidase_M24"/>
    <property type="match status" value="1"/>
</dbReference>
<dbReference type="GO" id="GO:0009695">
    <property type="term" value="P:jasmonic acid biosynthetic process"/>
    <property type="evidence" value="ECO:0007669"/>
    <property type="project" value="InterPro"/>
</dbReference>
<dbReference type="PANTHER" id="PTHR43330:SF21">
    <property type="entry name" value="METHIONINE AMINOPEPTIDASE 1C, CHLOROPLASTIC_MITOCHONDRIAL"/>
    <property type="match status" value="1"/>
</dbReference>
<sequence>MEAVSSVDESSTTTDSIHTPAKIIPSTARKSSSPASLYRMGSGSSVVLDSENSVEAESRKLPSSRFKGVVPQPNGRWGAQIYEKHQRVWLGTFNEEDEAARAYDVAAHRFRGRDAVRNFVVEGDGDGAEVDFLNAHSKSEIVDMLRKHTYKEELEQRKRNRNGNGNRNETAFVTVVTGFKSAESLFEKAVTPSDVGKLNRLVIPKHQAEKHFPLPLSGDVSVKGTLLNFEDVNGKVWRFRYSYWNSSQSYVLTKGWSRFVKEKRLCAGDSISFKRSNGQDQQLYIGWKSKSGSDQNTGRVVMRLFGVDISSVKLQNDAVVKEEETEMLSSLSHCLFTQWKMLFGLSQSRSLFNGDLLTPSRYLAGAPAKFSTLPLSGKRKSYSPRTRRFQELQSTLEVRRNPPLVCGRVSPCLTVPDHIQKPPYLECNELPKISSEYQIHDSKGIVKMKAACELAARVLDYAGTLAFVTTDEIDKAVHKMIIESGAYPSPLGYGGFPKSVCTSVNECMFHGIPDSRQLQNGDVINIDVAVYLDGYHGDTSKTFLCGDVNKSLIQLVKVTEECLEKGISICKDGASFNEIGKIISEHVEKYGYNVESFIGHGVGTVLHSEPLIYLHQNYDHELEHMNMIEGQTFTLEPILTIGTTEFVTWPDKWTILTADGGPAVQSFPNLGISSNGPGFSSLSSSTPKNLISSRALSHNSGTTENHRPSKVQELSVYELNEGDRHSPKILKNAMSLTFGLGDLVPFTNKLYTGDLKKRVGITAGLCVVIEHVPEKNGDRFEATYSFYFGDYGHLSVQGPYLTYEESFLAITGGSGIFEGAYGQVKLQQLVYPTKLFYTFYLKGLANDLPAELTGTPVPPSKDVKPAPEAKALKPHGVITNFTN</sequence>
<proteinExistence type="inferred from homology"/>
<evidence type="ECO:0000256" key="4">
    <source>
        <dbReference type="ARBA" id="ARBA00009089"/>
    </source>
</evidence>
<keyword evidence="12" id="KW-0809">Transit peptide</keyword>
<feature type="domain" description="AP2/ERF" evidence="24">
    <location>
        <begin position="65"/>
        <end position="120"/>
    </location>
</feature>
<dbReference type="SUPFAM" id="SSF54171">
    <property type="entry name" value="DNA-binding domain"/>
    <property type="match status" value="1"/>
</dbReference>
<dbReference type="Proteomes" id="UP000836841">
    <property type="component" value="Chromosome 2"/>
</dbReference>
<comment type="catalytic activity">
    <reaction evidence="20 21">
        <text>Release of N-terminal amino acids, preferentially methionine, from peptides and arylamides.</text>
        <dbReference type="EC" id="3.4.11.18"/>
    </reaction>
</comment>
<evidence type="ECO:0000256" key="12">
    <source>
        <dbReference type="ARBA" id="ARBA00022946"/>
    </source>
</evidence>
<comment type="subcellular location">
    <subcellularLocation>
        <location evidence="1">Nucleus</location>
    </subcellularLocation>
    <subcellularLocation>
        <location evidence="2">Plastid</location>
        <location evidence="2">Chloroplast</location>
    </subcellularLocation>
</comment>
<feature type="compositionally biased region" description="Low complexity" evidence="22">
    <location>
        <begin position="1"/>
        <end position="16"/>
    </location>
</feature>
<comment type="function">
    <text evidence="19">Involved in the production of 12-oxo-phytodienoic acid (OPDA), a precursor of jasmonic acid.</text>
</comment>
<dbReference type="FunFam" id="3.30.730.10:FF:000008">
    <property type="entry name" value="AP2 domain-containing protein RAP2.8"/>
    <property type="match status" value="1"/>
</dbReference>
<keyword evidence="5 20" id="KW-0031">Aminopeptidase</keyword>
<accession>A0AAU9RQ66</accession>
<reference evidence="25 26" key="1">
    <citation type="submission" date="2022-03" db="EMBL/GenBank/DDBJ databases">
        <authorList>
            <person name="Nunn A."/>
            <person name="Chopra R."/>
            <person name="Nunn A."/>
            <person name="Contreras Garrido A."/>
        </authorList>
    </citation>
    <scope>NUCLEOTIDE SEQUENCE [LARGE SCALE GENOMIC DNA]</scope>
</reference>
<evidence type="ECO:0000256" key="1">
    <source>
        <dbReference type="ARBA" id="ARBA00004123"/>
    </source>
</evidence>
<dbReference type="InterPro" id="IPR001471">
    <property type="entry name" value="AP2/ERF_dom"/>
</dbReference>
<evidence type="ECO:0000256" key="20">
    <source>
        <dbReference type="HAMAP-Rule" id="MF_03174"/>
    </source>
</evidence>
<keyword evidence="13" id="KW-0805">Transcription regulation</keyword>
<keyword evidence="7" id="KW-0934">Plastid</keyword>
<dbReference type="InterPro" id="IPR044859">
    <property type="entry name" value="Allene_oxi_cyc_Dirigent"/>
</dbReference>
<evidence type="ECO:0000256" key="14">
    <source>
        <dbReference type="ARBA" id="ARBA00023125"/>
    </source>
</evidence>
<dbReference type="GO" id="GO:0070006">
    <property type="term" value="F:metalloaminopeptidase activity"/>
    <property type="evidence" value="ECO:0007669"/>
    <property type="project" value="UniProtKB-UniRule"/>
</dbReference>
<dbReference type="EMBL" id="OU466858">
    <property type="protein sequence ID" value="CAH2045490.1"/>
    <property type="molecule type" value="Genomic_DNA"/>
</dbReference>
<dbReference type="PRINTS" id="PR00599">
    <property type="entry name" value="MAPEPTIDASE"/>
</dbReference>
<dbReference type="InterPro" id="IPR009410">
    <property type="entry name" value="Allene_ox_cyc"/>
</dbReference>
<evidence type="ECO:0000256" key="9">
    <source>
        <dbReference type="ARBA" id="ARBA00022723"/>
    </source>
</evidence>
<dbReference type="InterPro" id="IPR015300">
    <property type="entry name" value="DNA-bd_pseudobarrel_sf"/>
</dbReference>
<evidence type="ECO:0000256" key="8">
    <source>
        <dbReference type="ARBA" id="ARBA00022670"/>
    </source>
</evidence>
<dbReference type="NCBIfam" id="TIGR00500">
    <property type="entry name" value="met_pdase_I"/>
    <property type="match status" value="1"/>
</dbReference>
<evidence type="ECO:0000256" key="7">
    <source>
        <dbReference type="ARBA" id="ARBA00022640"/>
    </source>
</evidence>
<keyword evidence="17" id="KW-0539">Nucleus</keyword>
<keyword evidence="10" id="KW-0936">Ethylene signaling pathway</keyword>
<feature type="binding site" evidence="20">
    <location>
        <position position="600"/>
    </location>
    <ligand>
        <name>a divalent metal cation</name>
        <dbReference type="ChEBI" id="CHEBI:60240"/>
        <label>2</label>
        <note>catalytic</note>
    </ligand>
</feature>
<evidence type="ECO:0000256" key="15">
    <source>
        <dbReference type="ARBA" id="ARBA00023163"/>
    </source>
</evidence>
<dbReference type="AlphaFoldDB" id="A0AAU9RQ66"/>
<dbReference type="Gene3D" id="3.30.730.10">
    <property type="entry name" value="AP2/ERF domain"/>
    <property type="match status" value="1"/>
</dbReference>
<gene>
    <name evidence="25" type="ORF">TAV2_LOCUS6706</name>
</gene>
<dbReference type="GO" id="GO:0000976">
    <property type="term" value="F:transcription cis-regulatory region binding"/>
    <property type="evidence" value="ECO:0007669"/>
    <property type="project" value="UniProtKB-ARBA"/>
</dbReference>
<dbReference type="GO" id="GO:0046423">
    <property type="term" value="F:allene-oxide cyclase activity"/>
    <property type="evidence" value="ECO:0007669"/>
    <property type="project" value="UniProtKB-EC"/>
</dbReference>
<keyword evidence="6" id="KW-0150">Chloroplast</keyword>
<comment type="cofactor">
    <cofactor evidence="20">
        <name>Co(2+)</name>
        <dbReference type="ChEBI" id="CHEBI:48828"/>
    </cofactor>
    <cofactor evidence="20">
        <name>Zn(2+)</name>
        <dbReference type="ChEBI" id="CHEBI:29105"/>
    </cofactor>
    <cofactor evidence="20">
        <name>Mn(2+)</name>
        <dbReference type="ChEBI" id="CHEBI:29035"/>
    </cofactor>
    <cofactor evidence="20">
        <name>Fe(2+)</name>
        <dbReference type="ChEBI" id="CHEBI:29033"/>
    </cofactor>
    <text evidence="20">Binds 2 divalent metal cations per subunit. Has a high-affinity and a low affinity metal-binding site. The true nature of the physiological cofactor is under debate. The enzyme is active with cobalt, zinc, manganese or divalent iron ions. Most likely, methionine aminopeptidases function as mononuclear Fe(2+)-metalloproteases under physiological conditions, and the catalytically relevant metal-binding site has been assigned to the histidine-containing high-affinity site.</text>
</comment>
<evidence type="ECO:0000256" key="18">
    <source>
        <dbReference type="ARBA" id="ARBA00049891"/>
    </source>
</evidence>
<dbReference type="GO" id="GO:0004239">
    <property type="term" value="F:initiator methionyl aminopeptidase activity"/>
    <property type="evidence" value="ECO:0007669"/>
    <property type="project" value="UniProtKB-UniRule"/>
</dbReference>
<dbReference type="Pfam" id="PF00847">
    <property type="entry name" value="AP2"/>
    <property type="match status" value="1"/>
</dbReference>
<dbReference type="Pfam" id="PF02362">
    <property type="entry name" value="B3"/>
    <property type="match status" value="1"/>
</dbReference>
<dbReference type="Gene3D" id="2.40.330.10">
    <property type="entry name" value="DNA-binding pseudobarrel domain"/>
    <property type="match status" value="1"/>
</dbReference>
<evidence type="ECO:0000259" key="24">
    <source>
        <dbReference type="PROSITE" id="PS51032"/>
    </source>
</evidence>
<dbReference type="InterPro" id="IPR000994">
    <property type="entry name" value="Pept_M24"/>
</dbReference>
<keyword evidence="8 20" id="KW-0645">Protease</keyword>
<evidence type="ECO:0000313" key="26">
    <source>
        <dbReference type="Proteomes" id="UP000836841"/>
    </source>
</evidence>
<dbReference type="GO" id="GO:0009873">
    <property type="term" value="P:ethylene-activated signaling pathway"/>
    <property type="evidence" value="ECO:0007669"/>
    <property type="project" value="UniProtKB-KW"/>
</dbReference>
<evidence type="ECO:0000256" key="6">
    <source>
        <dbReference type="ARBA" id="ARBA00022528"/>
    </source>
</evidence>
<feature type="binding site" evidence="20">
    <location>
        <position position="636"/>
    </location>
    <ligand>
        <name>a divalent metal cation</name>
        <dbReference type="ChEBI" id="CHEBI:60240"/>
        <label>2</label>
        <note>catalytic</note>
    </ligand>
</feature>
<keyword evidence="15" id="KW-0804">Transcription</keyword>
<dbReference type="Gene3D" id="3.90.230.10">
    <property type="entry name" value="Creatinase/methionine aminopeptidase superfamily"/>
    <property type="match status" value="1"/>
</dbReference>
<feature type="domain" description="TF-B3" evidence="23">
    <location>
        <begin position="186"/>
        <end position="291"/>
    </location>
</feature>
<dbReference type="SUPFAM" id="SSF101936">
    <property type="entry name" value="DNA-binding pseudobarrel domain"/>
    <property type="match status" value="1"/>
</dbReference>
<dbReference type="SUPFAM" id="SSF55920">
    <property type="entry name" value="Creatinase/aminopeptidase"/>
    <property type="match status" value="1"/>
</dbReference>
<dbReference type="InterPro" id="IPR001714">
    <property type="entry name" value="Pept_M24_MAP"/>
</dbReference>
<dbReference type="EC" id="3.4.11.18" evidence="21"/>
<dbReference type="InterPro" id="IPR002467">
    <property type="entry name" value="Pept_M24A_MAP1"/>
</dbReference>
<dbReference type="InterPro" id="IPR016177">
    <property type="entry name" value="DNA-bd_dom_sf"/>
</dbReference>
<evidence type="ECO:0000256" key="16">
    <source>
        <dbReference type="ARBA" id="ARBA00023235"/>
    </source>
</evidence>
<dbReference type="InterPro" id="IPR036005">
    <property type="entry name" value="Creatinase/aminopeptidase-like"/>
</dbReference>
<comment type="catalytic activity">
    <reaction evidence="18">
        <text>(9Z,13S,15Z)-12,13-epoxyoctadeca-9,11,15-trienoate = (9S,13S,15Z)-12-oxophyto-10,15-dienoate</text>
        <dbReference type="Rhea" id="RHEA:22592"/>
        <dbReference type="ChEBI" id="CHEBI:36438"/>
        <dbReference type="ChEBI" id="CHEBI:57411"/>
        <dbReference type="EC" id="5.3.99.6"/>
    </reaction>
</comment>
<evidence type="ECO:0000256" key="13">
    <source>
        <dbReference type="ARBA" id="ARBA00023015"/>
    </source>
</evidence>
<organism evidence="25 26">
    <name type="scientific">Thlaspi arvense</name>
    <name type="common">Field penny-cress</name>
    <dbReference type="NCBI Taxonomy" id="13288"/>
    <lineage>
        <taxon>Eukaryota</taxon>
        <taxon>Viridiplantae</taxon>
        <taxon>Streptophyta</taxon>
        <taxon>Embryophyta</taxon>
        <taxon>Tracheophyta</taxon>
        <taxon>Spermatophyta</taxon>
        <taxon>Magnoliopsida</taxon>
        <taxon>eudicotyledons</taxon>
        <taxon>Gunneridae</taxon>
        <taxon>Pentapetalae</taxon>
        <taxon>rosids</taxon>
        <taxon>malvids</taxon>
        <taxon>Brassicales</taxon>
        <taxon>Brassicaceae</taxon>
        <taxon>Thlaspideae</taxon>
        <taxon>Thlaspi</taxon>
    </lineage>
</organism>
<comment type="function">
    <text evidence="21">Cotranslationally removes the N-terminal methionine from nascent proteins. The N-terminal methionine is often cleaved when the second residue in the primary sequence is small and uncharged (Met-Ala-, Cys, Gly, Pro, Ser, Thr, or Val).</text>
</comment>
<evidence type="ECO:0000256" key="22">
    <source>
        <dbReference type="SAM" id="MobiDB-lite"/>
    </source>
</evidence>
<protein>
    <recommendedName>
        <fullName evidence="21">Methionine aminopeptidase</fullName>
        <ecNumber evidence="21">3.4.11.18</ecNumber>
    </recommendedName>
</protein>
<dbReference type="PANTHER" id="PTHR43330">
    <property type="entry name" value="METHIONINE AMINOPEPTIDASE"/>
    <property type="match status" value="1"/>
</dbReference>
<evidence type="ECO:0000256" key="3">
    <source>
        <dbReference type="ARBA" id="ARBA00007982"/>
    </source>
</evidence>
<feature type="binding site" evidence="20">
    <location>
        <position position="538"/>
    </location>
    <ligand>
        <name>a divalent metal cation</name>
        <dbReference type="ChEBI" id="CHEBI:60240"/>
        <label>1</label>
    </ligand>
</feature>
<dbReference type="SUPFAM" id="SSF141493">
    <property type="entry name" value="Allene oxide cyclase-like"/>
    <property type="match status" value="1"/>
</dbReference>
<feature type="compositionally biased region" description="Polar residues" evidence="22">
    <location>
        <begin position="42"/>
        <end position="51"/>
    </location>
</feature>
<keyword evidence="11 20" id="KW-0378">Hydrolase</keyword>
<dbReference type="CDD" id="cd00018">
    <property type="entry name" value="AP2"/>
    <property type="match status" value="1"/>
</dbReference>
<dbReference type="GO" id="GO:0046872">
    <property type="term" value="F:metal ion binding"/>
    <property type="evidence" value="ECO:0007669"/>
    <property type="project" value="UniProtKB-UniRule"/>
</dbReference>
<dbReference type="GO" id="GO:0006508">
    <property type="term" value="P:proteolysis"/>
    <property type="evidence" value="ECO:0007669"/>
    <property type="project" value="UniProtKB-KW"/>
</dbReference>
<evidence type="ECO:0000256" key="5">
    <source>
        <dbReference type="ARBA" id="ARBA00022438"/>
    </source>
</evidence>
<comment type="caution">
    <text evidence="20">Lacks conserved residue(s) required for the propagation of feature annotation.</text>
</comment>
<keyword evidence="9 20" id="KW-0479">Metal-binding</keyword>
<dbReference type="FunFam" id="2.40.480.10:FF:000001">
    <property type="entry name" value="Allene oxide cyclase, chloroplastic"/>
    <property type="match status" value="1"/>
</dbReference>
<feature type="binding site" evidence="20">
    <location>
        <position position="538"/>
    </location>
    <ligand>
        <name>a divalent metal cation</name>
        <dbReference type="ChEBI" id="CHEBI:60240"/>
        <label>2</label>
        <note>catalytic</note>
    </ligand>
</feature>
<dbReference type="HAMAP" id="MF_01974">
    <property type="entry name" value="MetAP_1"/>
    <property type="match status" value="1"/>
</dbReference>
<name>A0AAU9RQ66_THLAR</name>